<feature type="transmembrane region" description="Helical" evidence="1">
    <location>
        <begin position="9"/>
        <end position="31"/>
    </location>
</feature>
<dbReference type="InterPro" id="IPR008585">
    <property type="entry name" value="Gamma_PGA_hydro"/>
</dbReference>
<dbReference type="STRING" id="1293.SH09_00290"/>
<reference evidence="2 3" key="1">
    <citation type="submission" date="2018-06" db="EMBL/GenBank/DDBJ databases">
        <authorList>
            <consortium name="Pathogen Informatics"/>
            <person name="Doyle S."/>
        </authorList>
    </citation>
    <scope>NUCLEOTIDE SEQUENCE [LARGE SCALE GENOMIC DNA]</scope>
    <source>
        <strain evidence="2 3">NCTC12195</strain>
    </source>
</reference>
<gene>
    <name evidence="2" type="ORF">NCTC12195_00719</name>
</gene>
<dbReference type="Proteomes" id="UP000255277">
    <property type="component" value="Unassembled WGS sequence"/>
</dbReference>
<keyword evidence="1" id="KW-0472">Membrane</keyword>
<evidence type="ECO:0000313" key="3">
    <source>
        <dbReference type="Proteomes" id="UP000255277"/>
    </source>
</evidence>
<protein>
    <submittedName>
        <fullName evidence="2">Phage-related replication protein</fullName>
    </submittedName>
</protein>
<dbReference type="Pfam" id="PF05908">
    <property type="entry name" value="Gamma_PGA_hydro"/>
    <property type="match status" value="1"/>
</dbReference>
<keyword evidence="1" id="KW-1133">Transmembrane helix</keyword>
<dbReference type="Gene3D" id="3.40.630.100">
    <property type="entry name" value="Poly-gamma-glutamate hydrolase, zinc-binding motif"/>
    <property type="match status" value="1"/>
</dbReference>
<accession>A0A380FAT1</accession>
<proteinExistence type="predicted"/>
<dbReference type="InterPro" id="IPR038128">
    <property type="entry name" value="Gamma_PGA_hydro_sf"/>
</dbReference>
<evidence type="ECO:0000313" key="2">
    <source>
        <dbReference type="EMBL" id="SUM31312.1"/>
    </source>
</evidence>
<keyword evidence="1" id="KW-0812">Transmembrane</keyword>
<name>A0A380FAT1_STAGA</name>
<organism evidence="2 3">
    <name type="scientific">Staphylococcus gallinarum</name>
    <dbReference type="NCBI Taxonomy" id="1293"/>
    <lineage>
        <taxon>Bacteria</taxon>
        <taxon>Bacillati</taxon>
        <taxon>Bacillota</taxon>
        <taxon>Bacilli</taxon>
        <taxon>Bacillales</taxon>
        <taxon>Staphylococcaceae</taxon>
        <taxon>Staphylococcus</taxon>
    </lineage>
</organism>
<sequence>MRSIIKDYLYYVIMLTIVIIICLVLYILYIWKQDQPANNDYYKDFAALKADTKAHKDWEINTKTTNNKDILITTIHGGGIEPGTSELAKIISKKGDYNLYSFEGLLPSNNKKLHITSTNFDDPKLTEMVYKSNEAISIHGIEEDNKAVYIGGKDKKMAKSITKHLEKEGFNVKKSPRYVNGDSEHNIINKNDSGSGVQIEISTKYRKQFFEDGKLNRSTRENTSHYRHNIYDFAEAVTKGIKEQTNKKITTL</sequence>
<evidence type="ECO:0000256" key="1">
    <source>
        <dbReference type="SAM" id="Phobius"/>
    </source>
</evidence>
<dbReference type="AlphaFoldDB" id="A0A380FAT1"/>
<dbReference type="EMBL" id="UHDK01000001">
    <property type="protein sequence ID" value="SUM31312.1"/>
    <property type="molecule type" value="Genomic_DNA"/>
</dbReference>